<evidence type="ECO:0000313" key="3">
    <source>
        <dbReference type="Proteomes" id="UP001630127"/>
    </source>
</evidence>
<feature type="region of interest" description="Disordered" evidence="1">
    <location>
        <begin position="203"/>
        <end position="227"/>
    </location>
</feature>
<keyword evidence="3" id="KW-1185">Reference proteome</keyword>
<gene>
    <name evidence="2" type="ORF">ACH5RR_005381</name>
</gene>
<dbReference type="InterPro" id="IPR039620">
    <property type="entry name" value="BKI1/MAKR1/3/4"/>
</dbReference>
<proteinExistence type="predicted"/>
<evidence type="ECO:0008006" key="4">
    <source>
        <dbReference type="Google" id="ProtNLM"/>
    </source>
</evidence>
<protein>
    <recommendedName>
        <fullName evidence="4">Membrane-associated kinase regulator 4</fullName>
    </recommendedName>
</protein>
<name>A0ABD3AKZ6_9GENT</name>
<comment type="caution">
    <text evidence="2">The sequence shown here is derived from an EMBL/GenBank/DDBJ whole genome shotgun (WGS) entry which is preliminary data.</text>
</comment>
<feature type="region of interest" description="Disordered" evidence="1">
    <location>
        <begin position="41"/>
        <end position="61"/>
    </location>
</feature>
<dbReference type="PANTHER" id="PTHR33312:SF21">
    <property type="entry name" value="MEMBRANE-ASSOCIATED KINASE REGULATOR 3-RELATED"/>
    <property type="match status" value="1"/>
</dbReference>
<reference evidence="2 3" key="1">
    <citation type="submission" date="2024-11" db="EMBL/GenBank/DDBJ databases">
        <title>A near-complete genome assembly of Cinchona calisaya.</title>
        <authorList>
            <person name="Lian D.C."/>
            <person name="Zhao X.W."/>
            <person name="Wei L."/>
        </authorList>
    </citation>
    <scope>NUCLEOTIDE SEQUENCE [LARGE SCALE GENOMIC DNA]</scope>
    <source>
        <tissue evidence="2">Nenye</tissue>
    </source>
</reference>
<evidence type="ECO:0000256" key="1">
    <source>
        <dbReference type="SAM" id="MobiDB-lite"/>
    </source>
</evidence>
<feature type="compositionally biased region" description="Low complexity" evidence="1">
    <location>
        <begin position="211"/>
        <end position="227"/>
    </location>
</feature>
<sequence>MATNLSPCQSADEDYIDMEIESSSHNLIFCCSEGNTSPQSREFEFQMSSTSNGRGESTTSPADELFYKGKLLPLYLPPRFQMVQSSSSSCTAPSSTNASTPLYSSCNISPSESCRVSCELNPAEYFFEWSTEFSSLINNSSHHPKKSYWSKKLEMIKQSLLTQKLKASRAYLKSLFSSKNIDHKKGIEENNKHWRSFSGAIKRHSPSKCLSSSTSSSSSSSTSSSSSYLLNSNVLYRLKSLKRSSSAASDDTEISIRSAIAYCKNSEHIFNSRKDQVCEAGLIYSSSLSRIAPSENQEKAVVCNI</sequence>
<evidence type="ECO:0000313" key="2">
    <source>
        <dbReference type="EMBL" id="KAL3531860.1"/>
    </source>
</evidence>
<dbReference type="PANTHER" id="PTHR33312">
    <property type="entry name" value="MEMBRANE-ASSOCIATED KINASE REGULATOR 4-RELATED"/>
    <property type="match status" value="1"/>
</dbReference>
<dbReference type="EMBL" id="JBJUIK010000003">
    <property type="protein sequence ID" value="KAL3531860.1"/>
    <property type="molecule type" value="Genomic_DNA"/>
</dbReference>
<dbReference type="Proteomes" id="UP001630127">
    <property type="component" value="Unassembled WGS sequence"/>
</dbReference>
<accession>A0ABD3AKZ6</accession>
<dbReference type="AlphaFoldDB" id="A0ABD3AKZ6"/>
<organism evidence="2 3">
    <name type="scientific">Cinchona calisaya</name>
    <dbReference type="NCBI Taxonomy" id="153742"/>
    <lineage>
        <taxon>Eukaryota</taxon>
        <taxon>Viridiplantae</taxon>
        <taxon>Streptophyta</taxon>
        <taxon>Embryophyta</taxon>
        <taxon>Tracheophyta</taxon>
        <taxon>Spermatophyta</taxon>
        <taxon>Magnoliopsida</taxon>
        <taxon>eudicotyledons</taxon>
        <taxon>Gunneridae</taxon>
        <taxon>Pentapetalae</taxon>
        <taxon>asterids</taxon>
        <taxon>lamiids</taxon>
        <taxon>Gentianales</taxon>
        <taxon>Rubiaceae</taxon>
        <taxon>Cinchonoideae</taxon>
        <taxon>Cinchoneae</taxon>
        <taxon>Cinchona</taxon>
    </lineage>
</organism>